<dbReference type="PROSITE" id="PS50013">
    <property type="entry name" value="CHROMO_2"/>
    <property type="match status" value="2"/>
</dbReference>
<dbReference type="Pfam" id="PF13907">
    <property type="entry name" value="CHD1-like_C"/>
    <property type="match status" value="1"/>
</dbReference>
<dbReference type="InterPro" id="IPR023780">
    <property type="entry name" value="Chromo_domain"/>
</dbReference>
<dbReference type="Pfam" id="PF00271">
    <property type="entry name" value="Helicase_C"/>
    <property type="match status" value="1"/>
</dbReference>
<dbReference type="SMART" id="SM00298">
    <property type="entry name" value="CHROMO"/>
    <property type="match status" value="2"/>
</dbReference>
<comment type="subcellular location">
    <subcellularLocation>
        <location evidence="1">Nucleus</location>
    </subcellularLocation>
</comment>
<feature type="compositionally biased region" description="Basic and acidic residues" evidence="12">
    <location>
        <begin position="1048"/>
        <end position="1059"/>
    </location>
</feature>
<evidence type="ECO:0000256" key="9">
    <source>
        <dbReference type="ARBA" id="ARBA00023125"/>
    </source>
</evidence>
<comment type="subunit">
    <text evidence="3">Component of the NuA4 histone acetyltransferase complex.</text>
</comment>
<dbReference type="PANTHER" id="PTHR45623">
    <property type="entry name" value="CHROMODOMAIN-HELICASE-DNA-BINDING PROTEIN 3-RELATED-RELATED"/>
    <property type="match status" value="1"/>
</dbReference>
<feature type="compositionally biased region" description="Basic and acidic residues" evidence="12">
    <location>
        <begin position="1365"/>
        <end position="1374"/>
    </location>
</feature>
<dbReference type="SUPFAM" id="SSF52540">
    <property type="entry name" value="P-loop containing nucleoside triphosphate hydrolases"/>
    <property type="match status" value="2"/>
</dbReference>
<proteinExistence type="inferred from homology"/>
<keyword evidence="9" id="KW-0238">DNA-binding</keyword>
<dbReference type="InterPro" id="IPR014001">
    <property type="entry name" value="Helicase_ATP-bd"/>
</dbReference>
<evidence type="ECO:0000256" key="3">
    <source>
        <dbReference type="ARBA" id="ARBA00011353"/>
    </source>
</evidence>
<evidence type="ECO:0000259" key="13">
    <source>
        <dbReference type="PROSITE" id="PS50013"/>
    </source>
</evidence>
<dbReference type="Pfam" id="PF00385">
    <property type="entry name" value="Chromo"/>
    <property type="match status" value="1"/>
</dbReference>
<dbReference type="CDD" id="cd18793">
    <property type="entry name" value="SF2_C_SNF"/>
    <property type="match status" value="1"/>
</dbReference>
<dbReference type="InterPro" id="IPR038718">
    <property type="entry name" value="SNF2-like_sf"/>
</dbReference>
<feature type="compositionally biased region" description="Low complexity" evidence="12">
    <location>
        <begin position="46"/>
        <end position="55"/>
    </location>
</feature>
<dbReference type="PROSITE" id="PS00598">
    <property type="entry name" value="CHROMO_1"/>
    <property type="match status" value="1"/>
</dbReference>
<dbReference type="GO" id="GO:0003682">
    <property type="term" value="F:chromatin binding"/>
    <property type="evidence" value="ECO:0007669"/>
    <property type="project" value="TreeGrafter"/>
</dbReference>
<evidence type="ECO:0000256" key="2">
    <source>
        <dbReference type="ARBA" id="ARBA00007025"/>
    </source>
</evidence>
<protein>
    <submittedName>
        <fullName evidence="16">Uncharacterized protein</fullName>
    </submittedName>
</protein>
<dbReference type="GO" id="GO:0005524">
    <property type="term" value="F:ATP binding"/>
    <property type="evidence" value="ECO:0007669"/>
    <property type="project" value="UniProtKB-KW"/>
</dbReference>
<dbReference type="GO" id="GO:0005634">
    <property type="term" value="C:nucleus"/>
    <property type="evidence" value="ECO:0007669"/>
    <property type="project" value="UniProtKB-SubCell"/>
</dbReference>
<dbReference type="InterPro" id="IPR023779">
    <property type="entry name" value="Chromodomain_CS"/>
</dbReference>
<dbReference type="Gene3D" id="1.10.10.60">
    <property type="entry name" value="Homeodomain-like"/>
    <property type="match status" value="1"/>
</dbReference>
<dbReference type="PANTHER" id="PTHR45623:SF14">
    <property type="entry name" value="CHROMODOMAIN-HELICASE-DNA-BINDING PROTEIN 1"/>
    <property type="match status" value="1"/>
</dbReference>
<dbReference type="GO" id="GO:0016887">
    <property type="term" value="F:ATP hydrolysis activity"/>
    <property type="evidence" value="ECO:0007669"/>
    <property type="project" value="TreeGrafter"/>
</dbReference>
<dbReference type="SMART" id="SM00487">
    <property type="entry name" value="DEXDc"/>
    <property type="match status" value="1"/>
</dbReference>
<dbReference type="Gene3D" id="2.40.50.40">
    <property type="match status" value="2"/>
</dbReference>
<evidence type="ECO:0000313" key="17">
    <source>
        <dbReference type="Proteomes" id="UP001201980"/>
    </source>
</evidence>
<feature type="compositionally biased region" description="Basic residues" evidence="12">
    <location>
        <begin position="1590"/>
        <end position="1602"/>
    </location>
</feature>
<dbReference type="PROSITE" id="PS51194">
    <property type="entry name" value="HELICASE_CTER"/>
    <property type="match status" value="1"/>
</dbReference>
<dbReference type="GO" id="GO:0003677">
    <property type="term" value="F:DNA binding"/>
    <property type="evidence" value="ECO:0007669"/>
    <property type="project" value="UniProtKB-KW"/>
</dbReference>
<feature type="region of interest" description="Disordered" evidence="12">
    <location>
        <begin position="1048"/>
        <end position="1086"/>
    </location>
</feature>
<evidence type="ECO:0000256" key="12">
    <source>
        <dbReference type="SAM" id="MobiDB-lite"/>
    </source>
</evidence>
<feature type="domain" description="Chromo" evidence="13">
    <location>
        <begin position="369"/>
        <end position="430"/>
    </location>
</feature>
<evidence type="ECO:0000256" key="11">
    <source>
        <dbReference type="ARBA" id="ARBA00023242"/>
    </source>
</evidence>
<feature type="domain" description="Helicase C-terminal" evidence="15">
    <location>
        <begin position="777"/>
        <end position="935"/>
    </location>
</feature>
<keyword evidence="4" id="KW-0677">Repeat</keyword>
<evidence type="ECO:0000256" key="6">
    <source>
        <dbReference type="ARBA" id="ARBA00022801"/>
    </source>
</evidence>
<dbReference type="InterPro" id="IPR000330">
    <property type="entry name" value="SNF2_N"/>
</dbReference>
<feature type="region of interest" description="Disordered" evidence="12">
    <location>
        <begin position="1"/>
        <end position="217"/>
    </location>
</feature>
<sequence length="1619" mass="186128">MSSSPQYSPVNGHTSPLDGDNAPTPRPNDLSDSELSEVHEQLPYNHSPSPSQSPDDLSHQPDFQPSDAESSQSSDHDVSDDGDFNTHESPASVASHAAENGRPASSHGSSSDSSSRRPPKRKFDEEEYMQANPELYGLRRSARDVQRRKLVESSDEDDSDIIAPSRRTAKRRRAERSVTSSKRPTPARQTPVDDEDSDDYGSKSKKRSRRRYPESQLGAPFVEKQRWSSRRAAQVVNGAYAESEFDNEEDAEDAGGAFTATVVVNSGPYIDKVVKHLVSDSLDMEEGTSREDLKYYIKWTGKSHIHDTWETLSSLRDMSSGGLKKVENYFRRTVQQEKDVRFDRSIDPDLKEQFFLDRERDREALDDFTKIERVVSHRSDESGADEYFVKWLGLTYDECTWEEASLVKDLSQEKIDQYLARSSRSWKSDASEARMAARKPMGLPPSQMKQPTYVTGGELRPFQIQGLYFLCHNWTRGRNVILADEMGLGKTVQTVSFLSWLKNDRRQEGPFLVVAPLSVIPAWSDTFNFWAPDMNYVVYTGPEAARKIIRENEWFIDGNPRKHKFHVLLTTFDFVNVDAEYFQTLNWQALAVDEAHRLKNREGKIYQKLEACNAPCKLLITGTPIQNNLSELSALLDFLNPGQVTIDENLEAVQNLPPQEAEKKLKELHSAIQPYILRRTKETVEKDLPPKTEKILRVELADVQLEYYKNILTRNYAELTKANGGRPQSLLNIMMELKKVSNHPYMMPGVEERVLAGSMRREDRLRGLVSSSGKMMLLDQLLNKLKRDNHRVLIFSQMVTMLEILGEYLTLSSYQYQRLDGTIPAGPRRLAIDHFNADESQDFCFLLSTRAGGLGINLMTADTVILFDSDWNPQADLQAMARAHRIGQKRPVNVYRLVSKETVEEEILERARNKLLLEYLTIQAGVTDSEGKNKLDSELKKKGLMTDEVKSADDIQYVLKMRSQKMFSLEGNQERLEQLDIDSILENAEVTKTNVAGDKLNLSTGGMDFLQEYTDVRVEDLARDWDDIIPAEKVAELKAAEEAREHEEYLRRAAEESAPRRAALKGSMKDHRHQHHDGDDRAERLAKKRERELAKQEALDEQRAIQTDPKRALSERETRNLIRAFFRYGSMETRYDEIAQDARLSDRDHDFIMAIVNDFVSACQRAVDDNNGRLRQEEAETGKPLTKKDKKAVLVNFGEVRKINAETALERPPQLRLLRDIIKREKDWRAFRIPDATKAPSYTCSWGSQEDGMLLVGINKHGFGAWAQIRDDPELNMQDKFFLDEHKVEKKESRSKEDIKSPGAVHLVRRADYLLSVMESKFSNNPTAQKAVENHHRNNKKALLNGHGRGNSISASPAPHMGRSFSDRGDDRDRHRARHHSDHHRHRDRVDSSSSRHDKRKRERDEDERPHTKARRVERHPSNKLHHHATSSKNVLGEAEDSMSRLKKRRHDAMANLKRLRHTDEEALKKSNDDYDLMWLLMRPIHPSIEKILQTKDMRNDRDSKDELKKRGAIMKEELQNIGDFIEDMYHNLTDSIPIPKFERLMVRFWVFFADIWPFVNPQNPIEGETLEEKYMQCRTAKQRDSSKPARPHGIPKHYWKSHRQDNPDGLPPLHPRKS</sequence>
<dbReference type="Pfam" id="PF23588">
    <property type="entry name" value="HTH_CHD1_Hrp3"/>
    <property type="match status" value="1"/>
</dbReference>
<dbReference type="Gene3D" id="6.10.140.1440">
    <property type="match status" value="1"/>
</dbReference>
<evidence type="ECO:0000256" key="4">
    <source>
        <dbReference type="ARBA" id="ARBA00022737"/>
    </source>
</evidence>
<gene>
    <name evidence="16" type="ORF">MKZ38_007101</name>
</gene>
<keyword evidence="8" id="KW-0805">Transcription regulation</keyword>
<dbReference type="GO" id="GO:0042393">
    <property type="term" value="F:histone binding"/>
    <property type="evidence" value="ECO:0007669"/>
    <property type="project" value="TreeGrafter"/>
</dbReference>
<accession>A0AAD5RIC0</accession>
<feature type="compositionally biased region" description="Basic and acidic residues" evidence="12">
    <location>
        <begin position="1578"/>
        <end position="1588"/>
    </location>
</feature>
<feature type="region of interest" description="Disordered" evidence="12">
    <location>
        <begin position="1578"/>
        <end position="1619"/>
    </location>
</feature>
<dbReference type="SUPFAM" id="SSF54160">
    <property type="entry name" value="Chromo domain-like"/>
    <property type="match status" value="2"/>
</dbReference>
<dbReference type="InterPro" id="IPR056302">
    <property type="entry name" value="CHD1-2/Hrp3_HTH"/>
</dbReference>
<keyword evidence="11" id="KW-0539">Nucleus</keyword>
<evidence type="ECO:0000259" key="14">
    <source>
        <dbReference type="PROSITE" id="PS51192"/>
    </source>
</evidence>
<dbReference type="SMART" id="SM00490">
    <property type="entry name" value="HELICc"/>
    <property type="match status" value="1"/>
</dbReference>
<evidence type="ECO:0000313" key="16">
    <source>
        <dbReference type="EMBL" id="KAJ2894904.1"/>
    </source>
</evidence>
<dbReference type="EMBL" id="JAKWBI020000447">
    <property type="protein sequence ID" value="KAJ2894904.1"/>
    <property type="molecule type" value="Genomic_DNA"/>
</dbReference>
<evidence type="ECO:0000259" key="15">
    <source>
        <dbReference type="PROSITE" id="PS51194"/>
    </source>
</evidence>
<keyword evidence="17" id="KW-1185">Reference proteome</keyword>
<dbReference type="InterPro" id="IPR027417">
    <property type="entry name" value="P-loop_NTPase"/>
</dbReference>
<keyword evidence="7" id="KW-0067">ATP-binding</keyword>
<dbReference type="InterPro" id="IPR025260">
    <property type="entry name" value="CHD1-like_C"/>
</dbReference>
<dbReference type="Pfam" id="PF00176">
    <property type="entry name" value="SNF2-rel_dom"/>
    <property type="match status" value="1"/>
</dbReference>
<organism evidence="16 17">
    <name type="scientific">Zalerion maritima</name>
    <dbReference type="NCBI Taxonomy" id="339359"/>
    <lineage>
        <taxon>Eukaryota</taxon>
        <taxon>Fungi</taxon>
        <taxon>Dikarya</taxon>
        <taxon>Ascomycota</taxon>
        <taxon>Pezizomycotina</taxon>
        <taxon>Sordariomycetes</taxon>
        <taxon>Lulworthiomycetidae</taxon>
        <taxon>Lulworthiales</taxon>
        <taxon>Lulworthiaceae</taxon>
        <taxon>Zalerion</taxon>
    </lineage>
</organism>
<dbReference type="GO" id="GO:0140658">
    <property type="term" value="F:ATP-dependent chromatin remodeler activity"/>
    <property type="evidence" value="ECO:0007669"/>
    <property type="project" value="TreeGrafter"/>
</dbReference>
<feature type="compositionally biased region" description="Pro residues" evidence="12">
    <location>
        <begin position="1610"/>
        <end position="1619"/>
    </location>
</feature>
<feature type="region of interest" description="Disordered" evidence="12">
    <location>
        <begin position="1341"/>
        <end position="1440"/>
    </location>
</feature>
<dbReference type="InterPro" id="IPR000953">
    <property type="entry name" value="Chromo/chromo_shadow_dom"/>
</dbReference>
<dbReference type="GO" id="GO:0000785">
    <property type="term" value="C:chromatin"/>
    <property type="evidence" value="ECO:0007669"/>
    <property type="project" value="TreeGrafter"/>
</dbReference>
<evidence type="ECO:0000256" key="1">
    <source>
        <dbReference type="ARBA" id="ARBA00004123"/>
    </source>
</evidence>
<dbReference type="InterPro" id="IPR049730">
    <property type="entry name" value="SNF2/RAD54-like_C"/>
</dbReference>
<comment type="caution">
    <text evidence="16">The sequence shown here is derived from an EMBL/GenBank/DDBJ whole genome shotgun (WGS) entry which is preliminary data.</text>
</comment>
<keyword evidence="5" id="KW-0547">Nucleotide-binding</keyword>
<dbReference type="GO" id="GO:0034728">
    <property type="term" value="P:nucleosome organization"/>
    <property type="evidence" value="ECO:0007669"/>
    <property type="project" value="TreeGrafter"/>
</dbReference>
<dbReference type="PROSITE" id="PS51192">
    <property type="entry name" value="HELICASE_ATP_BIND_1"/>
    <property type="match status" value="1"/>
</dbReference>
<feature type="compositionally biased region" description="Basic and acidic residues" evidence="12">
    <location>
        <begin position="141"/>
        <end position="152"/>
    </location>
</feature>
<reference evidence="16" key="1">
    <citation type="submission" date="2022-07" db="EMBL/GenBank/DDBJ databases">
        <title>Draft genome sequence of Zalerion maritima ATCC 34329, a (micro)plastics degrading marine fungus.</title>
        <authorList>
            <person name="Paco A."/>
            <person name="Goncalves M.F.M."/>
            <person name="Rocha-Santos T.A.P."/>
            <person name="Alves A."/>
        </authorList>
    </citation>
    <scope>NUCLEOTIDE SEQUENCE</scope>
    <source>
        <strain evidence="16">ATCC 34329</strain>
    </source>
</reference>
<feature type="compositionally biased region" description="Basic and acidic residues" evidence="12">
    <location>
        <begin position="1076"/>
        <end position="1086"/>
    </location>
</feature>
<feature type="domain" description="Chromo" evidence="13">
    <location>
        <begin position="272"/>
        <end position="341"/>
    </location>
</feature>
<evidence type="ECO:0000256" key="10">
    <source>
        <dbReference type="ARBA" id="ARBA00023163"/>
    </source>
</evidence>
<feature type="domain" description="Helicase ATP-binding" evidence="14">
    <location>
        <begin position="471"/>
        <end position="642"/>
    </location>
</feature>
<evidence type="ECO:0000256" key="7">
    <source>
        <dbReference type="ARBA" id="ARBA00022840"/>
    </source>
</evidence>
<dbReference type="SMART" id="SM01176">
    <property type="entry name" value="DUF4208"/>
    <property type="match status" value="1"/>
</dbReference>
<feature type="compositionally biased region" description="Basic residues" evidence="12">
    <location>
        <begin position="1375"/>
        <end position="1387"/>
    </location>
</feature>
<comment type="similarity">
    <text evidence="2">Belongs to the SNF2/RAD54 helicase family.</text>
</comment>
<feature type="compositionally biased region" description="Polar residues" evidence="12">
    <location>
        <begin position="1"/>
        <end position="14"/>
    </location>
</feature>
<name>A0AAD5RIC0_9PEZI</name>
<dbReference type="InterPro" id="IPR001650">
    <property type="entry name" value="Helicase_C-like"/>
</dbReference>
<feature type="compositionally biased region" description="Basic residues" evidence="12">
    <location>
        <begin position="1412"/>
        <end position="1430"/>
    </location>
</feature>
<evidence type="ECO:0000256" key="8">
    <source>
        <dbReference type="ARBA" id="ARBA00023015"/>
    </source>
</evidence>
<evidence type="ECO:0000256" key="5">
    <source>
        <dbReference type="ARBA" id="ARBA00022741"/>
    </source>
</evidence>
<dbReference type="InterPro" id="IPR016197">
    <property type="entry name" value="Chromo-like_dom_sf"/>
</dbReference>
<keyword evidence="6" id="KW-0378">Hydrolase</keyword>
<dbReference type="Proteomes" id="UP001201980">
    <property type="component" value="Unassembled WGS sequence"/>
</dbReference>
<dbReference type="CDD" id="cd18659">
    <property type="entry name" value="CD2_tandem"/>
    <property type="match status" value="1"/>
</dbReference>
<dbReference type="Gene3D" id="3.40.50.10810">
    <property type="entry name" value="Tandem AAA-ATPase domain"/>
    <property type="match status" value="1"/>
</dbReference>
<keyword evidence="10" id="KW-0804">Transcription</keyword>
<dbReference type="Gene3D" id="3.40.50.300">
    <property type="entry name" value="P-loop containing nucleotide triphosphate hydrolases"/>
    <property type="match status" value="1"/>
</dbReference>